<keyword evidence="7" id="KW-1185">Reference proteome</keyword>
<dbReference type="EMBL" id="CP092622">
    <property type="protein sequence ID" value="UMM25307.1"/>
    <property type="molecule type" value="Genomic_DNA"/>
</dbReference>
<sequence>MSAPPKRFGLIVKQKEEPKRAPVRVSSVFGDDDDDEAPATATNTSSASVIRIQKAAEREHQKAEAEDPTIFDYDGNYDEIQAIKNEKKEEARKADKNKESKYAEAIIKAHARRQLEQFSREERQQIKEREKEAGEFDDKEVFVTGAYRKQQEEVKKYREQEAEEAAFNDMTSVQKQKMWEMGMGRTLLNDLARDPTAIKQRKMEKKNVRKREDSGDEEEQKEDVKKKEEPKKKSIYDTDSDDDEKKSKAPEAPKKNFEGELKAGLNLVTKKATTHAERIRQRNFTPTPPSSDDEAPKPAPRAVGDHRRSSSPRRSRDHAQRNQREKTKSKSPEPPKAQKTSLKDKLKPKRIDKAARLDGLKAILAQRNTEKDIEEARQRYFERREQGLVVPPL</sequence>
<feature type="domain" description="Nuclear speckle splicing regulatory protein 1 N-terminal" evidence="5">
    <location>
        <begin position="57"/>
        <end position="176"/>
    </location>
</feature>
<feature type="region of interest" description="Disordered" evidence="4">
    <location>
        <begin position="1"/>
        <end position="49"/>
    </location>
</feature>
<dbReference type="InterPro" id="IPR018612">
    <property type="entry name" value="NSRP1_N"/>
</dbReference>
<protein>
    <recommendedName>
        <fullName evidence="5">Nuclear speckle splicing regulatory protein 1 N-terminal domain-containing protein</fullName>
    </recommendedName>
</protein>
<organism evidence="6 7">
    <name type="scientific">Caenorhabditis briggsae</name>
    <dbReference type="NCBI Taxonomy" id="6238"/>
    <lineage>
        <taxon>Eukaryota</taxon>
        <taxon>Metazoa</taxon>
        <taxon>Ecdysozoa</taxon>
        <taxon>Nematoda</taxon>
        <taxon>Chromadorea</taxon>
        <taxon>Rhabditida</taxon>
        <taxon>Rhabditina</taxon>
        <taxon>Rhabditomorpha</taxon>
        <taxon>Rhabditoidea</taxon>
        <taxon>Rhabditidae</taxon>
        <taxon>Peloderinae</taxon>
        <taxon>Caenorhabditis</taxon>
    </lineage>
</organism>
<dbReference type="InterPro" id="IPR042816">
    <property type="entry name" value="Nsrp1"/>
</dbReference>
<feature type="compositionally biased region" description="Basic and acidic residues" evidence="4">
    <location>
        <begin position="317"/>
        <end position="333"/>
    </location>
</feature>
<evidence type="ECO:0000313" key="6">
    <source>
        <dbReference type="EMBL" id="UMM25307.1"/>
    </source>
</evidence>
<comment type="similarity">
    <text evidence="1">Belongs to the NSRP1 family.</text>
</comment>
<evidence type="ECO:0000256" key="2">
    <source>
        <dbReference type="ARBA" id="ARBA00023054"/>
    </source>
</evidence>
<keyword evidence="2 3" id="KW-0175">Coiled coil</keyword>
<evidence type="ECO:0000313" key="7">
    <source>
        <dbReference type="Proteomes" id="UP000829354"/>
    </source>
</evidence>
<evidence type="ECO:0000259" key="5">
    <source>
        <dbReference type="Pfam" id="PF09745"/>
    </source>
</evidence>
<feature type="compositionally biased region" description="Basic residues" evidence="4">
    <location>
        <begin position="199"/>
        <end position="209"/>
    </location>
</feature>
<feature type="compositionally biased region" description="Low complexity" evidence="4">
    <location>
        <begin position="39"/>
        <end position="48"/>
    </location>
</feature>
<name>A0AAE9EMP0_CAEBR</name>
<evidence type="ECO:0000256" key="4">
    <source>
        <dbReference type="SAM" id="MobiDB-lite"/>
    </source>
</evidence>
<dbReference type="PANTHER" id="PTHR31938">
    <property type="entry name" value="NUCLEAR SPECKLE SPLICING REGULATORY PROTEIN 1"/>
    <property type="match status" value="1"/>
</dbReference>
<gene>
    <name evidence="6" type="ORF">L5515_005185</name>
</gene>
<evidence type="ECO:0000256" key="1">
    <source>
        <dbReference type="ARBA" id="ARBA00010126"/>
    </source>
</evidence>
<reference evidence="6 7" key="1">
    <citation type="submission" date="2022-04" db="EMBL/GenBank/DDBJ databases">
        <title>Chromosome-level reference genomes for two strains of Caenorhabditis briggsae: an improved platform for comparative genomics.</title>
        <authorList>
            <person name="Stevens L."/>
            <person name="Andersen E."/>
        </authorList>
    </citation>
    <scope>NUCLEOTIDE SEQUENCE [LARGE SCALE GENOMIC DNA]</scope>
    <source>
        <strain evidence="6">VX34</strain>
        <tissue evidence="6">Whole-organism</tissue>
    </source>
</reference>
<dbReference type="GO" id="GO:0000381">
    <property type="term" value="P:regulation of alternative mRNA splicing, via spliceosome"/>
    <property type="evidence" value="ECO:0007669"/>
    <property type="project" value="InterPro"/>
</dbReference>
<accession>A0AAE9EMP0</accession>
<feature type="compositionally biased region" description="Basic and acidic residues" evidence="4">
    <location>
        <begin position="341"/>
        <end position="350"/>
    </location>
</feature>
<evidence type="ECO:0000256" key="3">
    <source>
        <dbReference type="SAM" id="Coils"/>
    </source>
</evidence>
<dbReference type="Pfam" id="PF09745">
    <property type="entry name" value="NSRP1_N"/>
    <property type="match status" value="1"/>
</dbReference>
<feature type="coiled-coil region" evidence="3">
    <location>
        <begin position="77"/>
        <end position="132"/>
    </location>
</feature>
<feature type="compositionally biased region" description="Basic and acidic residues" evidence="4">
    <location>
        <begin position="243"/>
        <end position="261"/>
    </location>
</feature>
<dbReference type="Proteomes" id="UP000829354">
    <property type="component" value="Chromosome III"/>
</dbReference>
<dbReference type="PANTHER" id="PTHR31938:SF4">
    <property type="entry name" value="NUCLEAR SPECKLE SPLICING REGULATORY PROTEIN 1"/>
    <property type="match status" value="1"/>
</dbReference>
<dbReference type="AlphaFoldDB" id="A0AAE9EMP0"/>
<feature type="compositionally biased region" description="Basic and acidic residues" evidence="4">
    <location>
        <begin position="222"/>
        <end position="236"/>
    </location>
</feature>
<proteinExistence type="inferred from homology"/>
<feature type="region of interest" description="Disordered" evidence="4">
    <location>
        <begin position="187"/>
        <end position="350"/>
    </location>
</feature>